<sequence length="80" mass="9044">MGFPLASLHRLLSQLTVHCGGRVPLNVEHQYISSSLDHHRLQLFATVCTFCRLRITSVQQYRRPKTAVGLCSATHIDRLS</sequence>
<comment type="caution">
    <text evidence="1">The sequence shown here is derived from an EMBL/GenBank/DDBJ whole genome shotgun (WGS) entry which is preliminary data.</text>
</comment>
<accession>A0AAV7AZK1</accession>
<name>A0AAV7AZK1_ENGPU</name>
<evidence type="ECO:0008006" key="3">
    <source>
        <dbReference type="Google" id="ProtNLM"/>
    </source>
</evidence>
<dbReference type="EMBL" id="WNYA01000006">
    <property type="protein sequence ID" value="KAG8565278.1"/>
    <property type="molecule type" value="Genomic_DNA"/>
</dbReference>
<organism evidence="1 2">
    <name type="scientific">Engystomops pustulosus</name>
    <name type="common">Tungara frog</name>
    <name type="synonym">Physalaemus pustulosus</name>
    <dbReference type="NCBI Taxonomy" id="76066"/>
    <lineage>
        <taxon>Eukaryota</taxon>
        <taxon>Metazoa</taxon>
        <taxon>Chordata</taxon>
        <taxon>Craniata</taxon>
        <taxon>Vertebrata</taxon>
        <taxon>Euteleostomi</taxon>
        <taxon>Amphibia</taxon>
        <taxon>Batrachia</taxon>
        <taxon>Anura</taxon>
        <taxon>Neobatrachia</taxon>
        <taxon>Hyloidea</taxon>
        <taxon>Leptodactylidae</taxon>
        <taxon>Leiuperinae</taxon>
        <taxon>Engystomops</taxon>
    </lineage>
</organism>
<evidence type="ECO:0000313" key="2">
    <source>
        <dbReference type="Proteomes" id="UP000824782"/>
    </source>
</evidence>
<gene>
    <name evidence="1" type="ORF">GDO81_012782</name>
</gene>
<proteinExistence type="predicted"/>
<protein>
    <recommendedName>
        <fullName evidence="3">Secreted protein</fullName>
    </recommendedName>
</protein>
<evidence type="ECO:0000313" key="1">
    <source>
        <dbReference type="EMBL" id="KAG8565278.1"/>
    </source>
</evidence>
<reference evidence="1" key="1">
    <citation type="thesis" date="2020" institute="ProQuest LLC" country="789 East Eisenhower Parkway, Ann Arbor, MI, USA">
        <title>Comparative Genomics and Chromosome Evolution.</title>
        <authorList>
            <person name="Mudd A.B."/>
        </authorList>
    </citation>
    <scope>NUCLEOTIDE SEQUENCE</scope>
    <source>
        <strain evidence="1">237g6f4</strain>
        <tissue evidence="1">Blood</tissue>
    </source>
</reference>
<dbReference type="Proteomes" id="UP000824782">
    <property type="component" value="Unassembled WGS sequence"/>
</dbReference>
<keyword evidence="2" id="KW-1185">Reference proteome</keyword>
<dbReference type="AlphaFoldDB" id="A0AAV7AZK1"/>